<keyword evidence="3" id="KW-0418">Kinase</keyword>
<evidence type="ECO:0000256" key="1">
    <source>
        <dbReference type="ARBA" id="ARBA00022679"/>
    </source>
</evidence>
<dbReference type="AlphaFoldDB" id="A0A919CM68"/>
<evidence type="ECO:0000259" key="6">
    <source>
        <dbReference type="PROSITE" id="PS50011"/>
    </source>
</evidence>
<dbReference type="GO" id="GO:0005524">
    <property type="term" value="F:ATP binding"/>
    <property type="evidence" value="ECO:0007669"/>
    <property type="project" value="UniProtKB-KW"/>
</dbReference>
<dbReference type="Pfam" id="PF00069">
    <property type="entry name" value="Pkinase"/>
    <property type="match status" value="1"/>
</dbReference>
<dbReference type="SUPFAM" id="SSF56112">
    <property type="entry name" value="Protein kinase-like (PK-like)"/>
    <property type="match status" value="1"/>
</dbReference>
<feature type="domain" description="Protein kinase" evidence="6">
    <location>
        <begin position="11"/>
        <end position="258"/>
    </location>
</feature>
<keyword evidence="5" id="KW-0472">Membrane</keyword>
<dbReference type="GO" id="GO:0004674">
    <property type="term" value="F:protein serine/threonine kinase activity"/>
    <property type="evidence" value="ECO:0007669"/>
    <property type="project" value="TreeGrafter"/>
</dbReference>
<accession>A0A919CM68</accession>
<feature type="transmembrane region" description="Helical" evidence="5">
    <location>
        <begin position="272"/>
        <end position="289"/>
    </location>
</feature>
<sequence length="290" mass="31884">MTNKAETLGRFTLLHHLDDGGSSDVYRAHSDELGTVALKLLKPAARENPDEVERFLREGHLLEELSHPALPNVVDVGVEEDTPYIAMTLLQGQPLDAYLQAKGKLDSQRVLAIAEDIAAALVVVHTSNTVHRDLKPHNIFICDDDERAVLMDFGVARPMNHRTENRATPRYMSPEQASGMTLDGRSDLFSLGAILYELLSGSPPFPGKTLDALIEQVRTHHPAPLSDAGAAQPIVEKLLRKQPAKRYRSAGTLLRDIRKARAKAQRQPLKKLEVVALIALGIGVIAWLVS</sequence>
<evidence type="ECO:0000256" key="5">
    <source>
        <dbReference type="SAM" id="Phobius"/>
    </source>
</evidence>
<dbReference type="RefSeq" id="WP_189478644.1">
    <property type="nucleotide sequence ID" value="NZ_BMYM01000004.1"/>
</dbReference>
<dbReference type="PROSITE" id="PS50011">
    <property type="entry name" value="PROTEIN_KINASE_DOM"/>
    <property type="match status" value="1"/>
</dbReference>
<dbReference type="PANTHER" id="PTHR43289">
    <property type="entry name" value="MITOGEN-ACTIVATED PROTEIN KINASE KINASE KINASE 20-RELATED"/>
    <property type="match status" value="1"/>
</dbReference>
<keyword evidence="1" id="KW-0808">Transferase</keyword>
<evidence type="ECO:0000256" key="3">
    <source>
        <dbReference type="ARBA" id="ARBA00022777"/>
    </source>
</evidence>
<dbReference type="Gene3D" id="3.30.200.20">
    <property type="entry name" value="Phosphorylase Kinase, domain 1"/>
    <property type="match status" value="1"/>
</dbReference>
<comment type="caution">
    <text evidence="7">The sequence shown here is derived from an EMBL/GenBank/DDBJ whole genome shotgun (WGS) entry which is preliminary data.</text>
</comment>
<keyword evidence="8" id="KW-1185">Reference proteome</keyword>
<evidence type="ECO:0000256" key="2">
    <source>
        <dbReference type="ARBA" id="ARBA00022741"/>
    </source>
</evidence>
<keyword evidence="2" id="KW-0547">Nucleotide-binding</keyword>
<name>A0A919CM68_9GAMM</name>
<reference evidence="7" key="1">
    <citation type="journal article" date="2014" name="Int. J. Syst. Evol. Microbiol.">
        <title>Complete genome sequence of Corynebacterium casei LMG S-19264T (=DSM 44701T), isolated from a smear-ripened cheese.</title>
        <authorList>
            <consortium name="US DOE Joint Genome Institute (JGI-PGF)"/>
            <person name="Walter F."/>
            <person name="Albersmeier A."/>
            <person name="Kalinowski J."/>
            <person name="Ruckert C."/>
        </authorList>
    </citation>
    <scope>NUCLEOTIDE SEQUENCE</scope>
    <source>
        <strain evidence="7">KCTC 23430</strain>
    </source>
</reference>
<protein>
    <recommendedName>
        <fullName evidence="6">Protein kinase domain-containing protein</fullName>
    </recommendedName>
</protein>
<dbReference type="EMBL" id="BMYM01000004">
    <property type="protein sequence ID" value="GHD38885.1"/>
    <property type="molecule type" value="Genomic_DNA"/>
</dbReference>
<keyword evidence="5" id="KW-1133">Transmembrane helix</keyword>
<dbReference type="SMART" id="SM00220">
    <property type="entry name" value="S_TKc"/>
    <property type="match status" value="1"/>
</dbReference>
<dbReference type="InterPro" id="IPR000719">
    <property type="entry name" value="Prot_kinase_dom"/>
</dbReference>
<evidence type="ECO:0000313" key="8">
    <source>
        <dbReference type="Proteomes" id="UP000644693"/>
    </source>
</evidence>
<gene>
    <name evidence="7" type="ORF">GCM10007053_29880</name>
</gene>
<evidence type="ECO:0000313" key="7">
    <source>
        <dbReference type="EMBL" id="GHD38885.1"/>
    </source>
</evidence>
<dbReference type="InterPro" id="IPR011009">
    <property type="entry name" value="Kinase-like_dom_sf"/>
</dbReference>
<dbReference type="Gene3D" id="1.10.510.10">
    <property type="entry name" value="Transferase(Phosphotransferase) domain 1"/>
    <property type="match status" value="1"/>
</dbReference>
<reference evidence="7" key="2">
    <citation type="submission" date="2020-09" db="EMBL/GenBank/DDBJ databases">
        <authorList>
            <person name="Sun Q."/>
            <person name="Kim S."/>
        </authorList>
    </citation>
    <scope>NUCLEOTIDE SEQUENCE</scope>
    <source>
        <strain evidence="7">KCTC 23430</strain>
    </source>
</reference>
<evidence type="ECO:0000256" key="4">
    <source>
        <dbReference type="ARBA" id="ARBA00022840"/>
    </source>
</evidence>
<dbReference type="PANTHER" id="PTHR43289:SF6">
    <property type="entry name" value="SERINE_THREONINE-PROTEIN KINASE NEKL-3"/>
    <property type="match status" value="1"/>
</dbReference>
<dbReference type="Proteomes" id="UP000644693">
    <property type="component" value="Unassembled WGS sequence"/>
</dbReference>
<keyword evidence="4" id="KW-0067">ATP-binding</keyword>
<organism evidence="7 8">
    <name type="scientific">Parahalioglobus pacificus</name>
    <dbReference type="NCBI Taxonomy" id="930806"/>
    <lineage>
        <taxon>Bacteria</taxon>
        <taxon>Pseudomonadati</taxon>
        <taxon>Pseudomonadota</taxon>
        <taxon>Gammaproteobacteria</taxon>
        <taxon>Cellvibrionales</taxon>
        <taxon>Halieaceae</taxon>
        <taxon>Parahalioglobus</taxon>
    </lineage>
</organism>
<keyword evidence="5" id="KW-0812">Transmembrane</keyword>
<dbReference type="CDD" id="cd14014">
    <property type="entry name" value="STKc_PknB_like"/>
    <property type="match status" value="1"/>
</dbReference>
<proteinExistence type="predicted"/>